<gene>
    <name evidence="1" type="ORF">AVEN_215208_1</name>
</gene>
<dbReference type="Proteomes" id="UP000499080">
    <property type="component" value="Unassembled WGS sequence"/>
</dbReference>
<proteinExistence type="predicted"/>
<accession>A0A4Y2L092</accession>
<dbReference type="OrthoDB" id="6433338at2759"/>
<comment type="caution">
    <text evidence="1">The sequence shown here is derived from an EMBL/GenBank/DDBJ whole genome shotgun (WGS) entry which is preliminary data.</text>
</comment>
<evidence type="ECO:0000313" key="1">
    <source>
        <dbReference type="EMBL" id="GBN08005.1"/>
    </source>
</evidence>
<reference evidence="1 2" key="1">
    <citation type="journal article" date="2019" name="Sci. Rep.">
        <title>Orb-weaving spider Araneus ventricosus genome elucidates the spidroin gene catalogue.</title>
        <authorList>
            <person name="Kono N."/>
            <person name="Nakamura H."/>
            <person name="Ohtoshi R."/>
            <person name="Moran D.A.P."/>
            <person name="Shinohara A."/>
            <person name="Yoshida Y."/>
            <person name="Fujiwara M."/>
            <person name="Mori M."/>
            <person name="Tomita M."/>
            <person name="Arakawa K."/>
        </authorList>
    </citation>
    <scope>NUCLEOTIDE SEQUENCE [LARGE SCALE GENOMIC DNA]</scope>
</reference>
<evidence type="ECO:0000313" key="2">
    <source>
        <dbReference type="Proteomes" id="UP000499080"/>
    </source>
</evidence>
<evidence type="ECO:0008006" key="3">
    <source>
        <dbReference type="Google" id="ProtNLM"/>
    </source>
</evidence>
<name>A0A4Y2L092_ARAVE</name>
<keyword evidence="2" id="KW-1185">Reference proteome</keyword>
<organism evidence="1 2">
    <name type="scientific">Araneus ventricosus</name>
    <name type="common">Orbweaver spider</name>
    <name type="synonym">Epeira ventricosa</name>
    <dbReference type="NCBI Taxonomy" id="182803"/>
    <lineage>
        <taxon>Eukaryota</taxon>
        <taxon>Metazoa</taxon>
        <taxon>Ecdysozoa</taxon>
        <taxon>Arthropoda</taxon>
        <taxon>Chelicerata</taxon>
        <taxon>Arachnida</taxon>
        <taxon>Araneae</taxon>
        <taxon>Araneomorphae</taxon>
        <taxon>Entelegynae</taxon>
        <taxon>Araneoidea</taxon>
        <taxon>Araneidae</taxon>
        <taxon>Araneus</taxon>
    </lineage>
</organism>
<sequence>MTGFDLKDETAYKIGSKLNEGKMCAAATLLSTSATVEKLKEIASVLGLAPLRQQLLSHALFGGERINKELHNVYKIELGSLDGNFNCNFDVVDKDIICNDVPSVSYGPWIDELKSMNIQMFDIEDNLGPIDVLIRADVAGRLFTGKRRVPSSGLVALESNLGWTIMGKTNLPSEKEDTAMMVISMFVR</sequence>
<protein>
    <recommendedName>
        <fullName evidence="3">Peptidase aspartic putative domain-containing protein</fullName>
    </recommendedName>
</protein>
<dbReference type="AlphaFoldDB" id="A0A4Y2L092"/>
<dbReference type="EMBL" id="BGPR01116773">
    <property type="protein sequence ID" value="GBN08005.1"/>
    <property type="molecule type" value="Genomic_DNA"/>
</dbReference>